<evidence type="ECO:0000313" key="3">
    <source>
        <dbReference type="Proteomes" id="UP000257136"/>
    </source>
</evidence>
<gene>
    <name evidence="2" type="ORF">C8P67_11496</name>
</gene>
<keyword evidence="3" id="KW-1185">Reference proteome</keyword>
<comment type="caution">
    <text evidence="2">The sequence shown here is derived from an EMBL/GenBank/DDBJ whole genome shotgun (WGS) entry which is preliminary data.</text>
</comment>
<dbReference type="EMBL" id="QUNI01000014">
    <property type="protein sequence ID" value="REG92995.1"/>
    <property type="molecule type" value="Genomic_DNA"/>
</dbReference>
<keyword evidence="1" id="KW-0175">Coiled coil</keyword>
<name>A0A3E0E478_9FLAO</name>
<dbReference type="Proteomes" id="UP000257136">
    <property type="component" value="Unassembled WGS sequence"/>
</dbReference>
<dbReference type="OrthoDB" id="1374380at2"/>
<sequence length="72" mass="8134">MDIQEIKRQLPIGALSEISKKSSINFATIQRFFKGEKTKLDIEVMEATTKYLKEYKEAKANALQELQAVASA</sequence>
<protein>
    <submittedName>
        <fullName evidence="2">Uncharacterized protein</fullName>
    </submittedName>
</protein>
<dbReference type="RefSeq" id="WP_115814738.1">
    <property type="nucleotide sequence ID" value="NZ_QUNI01000014.1"/>
</dbReference>
<evidence type="ECO:0000256" key="1">
    <source>
        <dbReference type="SAM" id="Coils"/>
    </source>
</evidence>
<accession>A0A3E0E478</accession>
<reference evidence="2 3" key="1">
    <citation type="submission" date="2018-08" db="EMBL/GenBank/DDBJ databases">
        <title>Genomic Encyclopedia of Archaeal and Bacterial Type Strains, Phase II (KMG-II): from individual species to whole genera.</title>
        <authorList>
            <person name="Goeker M."/>
        </authorList>
    </citation>
    <scope>NUCLEOTIDE SEQUENCE [LARGE SCALE GENOMIC DNA]</scope>
    <source>
        <strain evidence="2 3">DSM 100880</strain>
    </source>
</reference>
<organism evidence="2 3">
    <name type="scientific">Flavobacterium aquicola</name>
    <dbReference type="NCBI Taxonomy" id="1682742"/>
    <lineage>
        <taxon>Bacteria</taxon>
        <taxon>Pseudomonadati</taxon>
        <taxon>Bacteroidota</taxon>
        <taxon>Flavobacteriia</taxon>
        <taxon>Flavobacteriales</taxon>
        <taxon>Flavobacteriaceae</taxon>
        <taxon>Flavobacterium</taxon>
    </lineage>
</organism>
<proteinExistence type="predicted"/>
<feature type="coiled-coil region" evidence="1">
    <location>
        <begin position="45"/>
        <end position="72"/>
    </location>
</feature>
<evidence type="ECO:0000313" key="2">
    <source>
        <dbReference type="EMBL" id="REG92995.1"/>
    </source>
</evidence>
<dbReference type="AlphaFoldDB" id="A0A3E0E478"/>